<sequence>MGSPSSDIKMDLVWGKALEDVTTLWKQPKGQSKMHGKHIQMVANLQLDHVLSGKYEAPFDLSTFGAYCEEEQNEDLLGFLLLVKRLRAEEISDAEFKQKLAGISRLFLEQDSELEINVHYSLKMRTNKNIQKMVAGMAPVKRTVLDAAYSSAFNVLNLNSFVRWRDKNDYQMKLPDHKADAQWCSSQSPCSGWFSSRKIYSSNYSRLSLLFFMLTIVGGTIEAMLAGTTIILFYALYGKIARALWGPRLDIQSQVIIYIFMPTLPRKDRRYIIDNLRGPKDLITLSMLATSITLYHLKMGLSATIVSVVLTVNVFSQLLFDRWYPIVDIVVCLLSFLPWCSSIDGQTQILDVILPSPSKGRRTGERFPTDRERKRTQIITSISMPPPGVLELKNLTKDNFSFGGPMSRKSSIIVSVDTAVCVS</sequence>
<keyword evidence="1" id="KW-0812">Transmembrane</keyword>
<feature type="transmembrane region" description="Helical" evidence="1">
    <location>
        <begin position="207"/>
        <end position="237"/>
    </location>
</feature>
<keyword evidence="1" id="KW-0472">Membrane</keyword>
<name>A0A7S2TXM9_9EUKA</name>
<dbReference type="EMBL" id="HBHP01027140">
    <property type="protein sequence ID" value="CAD9772820.1"/>
    <property type="molecule type" value="Transcribed_RNA"/>
</dbReference>
<organism evidence="3">
    <name type="scientific">Lotharella oceanica</name>
    <dbReference type="NCBI Taxonomy" id="641309"/>
    <lineage>
        <taxon>Eukaryota</taxon>
        <taxon>Sar</taxon>
        <taxon>Rhizaria</taxon>
        <taxon>Cercozoa</taxon>
        <taxon>Chlorarachniophyceae</taxon>
        <taxon>Lotharella</taxon>
    </lineage>
</organism>
<proteinExistence type="predicted"/>
<dbReference type="InterPro" id="IPR044926">
    <property type="entry name" value="RGS_subdomain_2"/>
</dbReference>
<accession>A0A7S2TXM9</accession>
<protein>
    <recommendedName>
        <fullName evidence="2">RGS domain-containing protein</fullName>
    </recommendedName>
</protein>
<dbReference type="Pfam" id="PF00615">
    <property type="entry name" value="RGS"/>
    <property type="match status" value="1"/>
</dbReference>
<reference evidence="3" key="1">
    <citation type="submission" date="2021-01" db="EMBL/GenBank/DDBJ databases">
        <authorList>
            <person name="Corre E."/>
            <person name="Pelletier E."/>
            <person name="Niang G."/>
            <person name="Scheremetjew M."/>
            <person name="Finn R."/>
            <person name="Kale V."/>
            <person name="Holt S."/>
            <person name="Cochrane G."/>
            <person name="Meng A."/>
            <person name="Brown T."/>
            <person name="Cohen L."/>
        </authorList>
    </citation>
    <scope>NUCLEOTIDE SEQUENCE</scope>
    <source>
        <strain evidence="3">CCMP622</strain>
    </source>
</reference>
<gene>
    <name evidence="3" type="ORF">LSP00402_LOCUS16811</name>
</gene>
<dbReference type="AlphaFoldDB" id="A0A7S2TXM9"/>
<dbReference type="SUPFAM" id="SSF48097">
    <property type="entry name" value="Regulator of G-protein signaling, RGS"/>
    <property type="match status" value="1"/>
</dbReference>
<keyword evidence="1" id="KW-1133">Transmembrane helix</keyword>
<dbReference type="SMART" id="SM00315">
    <property type="entry name" value="RGS"/>
    <property type="match status" value="1"/>
</dbReference>
<evidence type="ECO:0000259" key="2">
    <source>
        <dbReference type="SMART" id="SM00315"/>
    </source>
</evidence>
<evidence type="ECO:0000313" key="3">
    <source>
        <dbReference type="EMBL" id="CAD9772820.1"/>
    </source>
</evidence>
<feature type="domain" description="RGS" evidence="2">
    <location>
        <begin position="46"/>
        <end position="174"/>
    </location>
</feature>
<feature type="transmembrane region" description="Helical" evidence="1">
    <location>
        <begin position="282"/>
        <end position="310"/>
    </location>
</feature>
<dbReference type="Gene3D" id="1.10.167.10">
    <property type="entry name" value="Regulator of G-protein Signalling 4, domain 2"/>
    <property type="match status" value="1"/>
</dbReference>
<evidence type="ECO:0000256" key="1">
    <source>
        <dbReference type="SAM" id="Phobius"/>
    </source>
</evidence>
<dbReference type="InterPro" id="IPR016137">
    <property type="entry name" value="RGS"/>
</dbReference>
<dbReference type="InterPro" id="IPR036305">
    <property type="entry name" value="RGS_sf"/>
</dbReference>